<keyword evidence="1" id="KW-0472">Membrane</keyword>
<evidence type="ECO:0000313" key="4">
    <source>
        <dbReference type="RefSeq" id="XP_052749054.1"/>
    </source>
</evidence>
<feature type="transmembrane region" description="Helical" evidence="1">
    <location>
        <begin position="237"/>
        <end position="258"/>
    </location>
</feature>
<organism evidence="3 4">
    <name type="scientific">Galleria mellonella</name>
    <name type="common">Greater wax moth</name>
    <dbReference type="NCBI Taxonomy" id="7137"/>
    <lineage>
        <taxon>Eukaryota</taxon>
        <taxon>Metazoa</taxon>
        <taxon>Ecdysozoa</taxon>
        <taxon>Arthropoda</taxon>
        <taxon>Hexapoda</taxon>
        <taxon>Insecta</taxon>
        <taxon>Pterygota</taxon>
        <taxon>Neoptera</taxon>
        <taxon>Endopterygota</taxon>
        <taxon>Lepidoptera</taxon>
        <taxon>Glossata</taxon>
        <taxon>Ditrysia</taxon>
        <taxon>Pyraloidea</taxon>
        <taxon>Pyralidae</taxon>
        <taxon>Galleriinae</taxon>
        <taxon>Galleria</taxon>
    </lineage>
</organism>
<keyword evidence="3" id="KW-1185">Reference proteome</keyword>
<dbReference type="RefSeq" id="XP_052749054.1">
    <property type="nucleotide sequence ID" value="XM_052893094.1"/>
</dbReference>
<accession>A0ABM3MCI1</accession>
<sequence length="338" mass="39587">MYLKTVLFVIVSFFSDVLCYDLCSETRSCSFDINYSPQNIEQKLVTKKVGENFEYTCFGGNNKQIETKWSQYMNYGNKFVLWQLHSVAGYMFTYKGKVYGFDNNTIMSCIKNYNIIEDRRIIVTPAKEDMSITKAIIYNDSMVYDTSCTGNYWLHINDKNEIINKTKDNSYKASKNFSYSIKLTGNDFNTTLYCIKFECSMDKTLNKTCIRKIIKTIIFQYHNNTIQHTENFNKSSLIVPVVSVVIVLIVLFIFMLYWKKTSISRRNNSNQENLYATPNVQYAELQAMNSITNRQVKKDDFPYSEIIGILEPKNKASEVHYEEIQRNMVLNKEEDNRI</sequence>
<proteinExistence type="predicted"/>
<evidence type="ECO:0000313" key="3">
    <source>
        <dbReference type="Proteomes" id="UP001652740"/>
    </source>
</evidence>
<keyword evidence="1" id="KW-1133">Transmembrane helix</keyword>
<protein>
    <submittedName>
        <fullName evidence="4">Uncharacterized protein LOC113516538 isoform X1</fullName>
    </submittedName>
</protein>
<reference evidence="4" key="1">
    <citation type="submission" date="2025-08" db="UniProtKB">
        <authorList>
            <consortium name="RefSeq"/>
        </authorList>
    </citation>
    <scope>IDENTIFICATION</scope>
    <source>
        <tissue evidence="4">Whole larvae</tissue>
    </source>
</reference>
<name>A0ABM3MCI1_GALME</name>
<feature type="chain" id="PRO_5047433719" evidence="2">
    <location>
        <begin position="20"/>
        <end position="338"/>
    </location>
</feature>
<gene>
    <name evidence="4" type="primary">LOC113516538</name>
</gene>
<evidence type="ECO:0000256" key="1">
    <source>
        <dbReference type="SAM" id="Phobius"/>
    </source>
</evidence>
<keyword evidence="1" id="KW-0812">Transmembrane</keyword>
<evidence type="ECO:0000256" key="2">
    <source>
        <dbReference type="SAM" id="SignalP"/>
    </source>
</evidence>
<dbReference type="Proteomes" id="UP001652740">
    <property type="component" value="Unplaced"/>
</dbReference>
<dbReference type="GeneID" id="113516538"/>
<feature type="signal peptide" evidence="2">
    <location>
        <begin position="1"/>
        <end position="19"/>
    </location>
</feature>
<keyword evidence="2" id="KW-0732">Signal</keyword>